<dbReference type="InterPro" id="IPR013783">
    <property type="entry name" value="Ig-like_fold"/>
</dbReference>
<dbReference type="InterPro" id="IPR058515">
    <property type="entry name" value="DUF8202"/>
</dbReference>
<keyword evidence="7" id="KW-0966">Cell projection</keyword>
<dbReference type="InterPro" id="IPR013320">
    <property type="entry name" value="ConA-like_dom_sf"/>
</dbReference>
<evidence type="ECO:0000259" key="10">
    <source>
        <dbReference type="SMART" id="SM00282"/>
    </source>
</evidence>
<comment type="caution">
    <text evidence="12">The sequence shown here is derived from an EMBL/GenBank/DDBJ whole genome shotgun (WGS) entry which is preliminary data.</text>
</comment>
<dbReference type="Pfam" id="PF20009">
    <property type="entry name" value="GEVED"/>
    <property type="match status" value="1"/>
</dbReference>
<dbReference type="OrthoDB" id="2582440at2"/>
<dbReference type="Pfam" id="PF26628">
    <property type="entry name" value="DUF8202"/>
    <property type="match status" value="1"/>
</dbReference>
<reference evidence="12 13" key="1">
    <citation type="submission" date="2018-10" db="EMBL/GenBank/DDBJ databases">
        <title>Dokdonia luteus sp. nov., isolated from sea water.</title>
        <authorList>
            <person name="Zhou L.Y."/>
            <person name="Du Z.J."/>
        </authorList>
    </citation>
    <scope>NUCLEOTIDE SEQUENCE [LARGE SCALE GENOMIC DNA]</scope>
    <source>
        <strain evidence="12 13">SH27</strain>
    </source>
</reference>
<gene>
    <name evidence="12" type="ORF">EAX61_00240</name>
</gene>
<dbReference type="NCBIfam" id="TIGR04183">
    <property type="entry name" value="Por_Secre_tail"/>
    <property type="match status" value="1"/>
</dbReference>
<feature type="region of interest" description="Disordered" evidence="8">
    <location>
        <begin position="1714"/>
        <end position="1786"/>
    </location>
</feature>
<evidence type="ECO:0000256" key="9">
    <source>
        <dbReference type="SAM" id="SignalP"/>
    </source>
</evidence>
<dbReference type="InterPro" id="IPR001791">
    <property type="entry name" value="Laminin_G"/>
</dbReference>
<feature type="domain" description="LamG-like jellyroll fold" evidence="11">
    <location>
        <begin position="982"/>
        <end position="1111"/>
    </location>
</feature>
<feature type="compositionally biased region" description="Acidic residues" evidence="8">
    <location>
        <begin position="1718"/>
        <end position="1774"/>
    </location>
</feature>
<evidence type="ECO:0000256" key="8">
    <source>
        <dbReference type="SAM" id="MobiDB-lite"/>
    </source>
</evidence>
<dbReference type="SMART" id="SM00560">
    <property type="entry name" value="LamGL"/>
    <property type="match status" value="1"/>
</dbReference>
<evidence type="ECO:0000256" key="3">
    <source>
        <dbReference type="ARBA" id="ARBA00022490"/>
    </source>
</evidence>
<keyword evidence="4 9" id="KW-0732">Signal</keyword>
<dbReference type="NCBIfam" id="NF012200">
    <property type="entry name" value="choice_anch_D"/>
    <property type="match status" value="1"/>
</dbReference>
<dbReference type="GO" id="GO:0004553">
    <property type="term" value="F:hydrolase activity, hydrolyzing O-glycosyl compounds"/>
    <property type="evidence" value="ECO:0007669"/>
    <property type="project" value="UniProtKB-ARBA"/>
</dbReference>
<comment type="subcellular location">
    <subcellularLocation>
        <location evidence="1">Cell projection</location>
        <location evidence="1">Cilium</location>
    </subcellularLocation>
    <subcellularLocation>
        <location evidence="2">Cytoplasm</location>
    </subcellularLocation>
</comment>
<keyword evidence="3" id="KW-0963">Cytoplasm</keyword>
<dbReference type="RefSeq" id="WP_121915650.1">
    <property type="nucleotide sequence ID" value="NZ_REFV01000001.1"/>
</dbReference>
<dbReference type="InterPro" id="IPR053879">
    <property type="entry name" value="HYDIN_VesB_CFA65-like_Ig"/>
</dbReference>
<dbReference type="Pfam" id="PF18962">
    <property type="entry name" value="Por_Secre_tail"/>
    <property type="match status" value="1"/>
</dbReference>
<evidence type="ECO:0000256" key="2">
    <source>
        <dbReference type="ARBA" id="ARBA00004496"/>
    </source>
</evidence>
<dbReference type="InterPro" id="IPR006558">
    <property type="entry name" value="LamG-like"/>
</dbReference>
<feature type="domain" description="Laminin G" evidence="10">
    <location>
        <begin position="982"/>
        <end position="1106"/>
    </location>
</feature>
<accession>A0A3M0GGQ1</accession>
<evidence type="ECO:0000256" key="4">
    <source>
        <dbReference type="ARBA" id="ARBA00022729"/>
    </source>
</evidence>
<evidence type="ECO:0000313" key="12">
    <source>
        <dbReference type="EMBL" id="RMB63854.1"/>
    </source>
</evidence>
<dbReference type="Gene3D" id="2.60.120.260">
    <property type="entry name" value="Galactose-binding domain-like"/>
    <property type="match status" value="1"/>
</dbReference>
<evidence type="ECO:0000313" key="13">
    <source>
        <dbReference type="Proteomes" id="UP000281985"/>
    </source>
</evidence>
<evidence type="ECO:0000259" key="11">
    <source>
        <dbReference type="SMART" id="SM00560"/>
    </source>
</evidence>
<protein>
    <submittedName>
        <fullName evidence="12">Choice-of-anchor D domain-containing protein</fullName>
    </submittedName>
</protein>
<dbReference type="EMBL" id="REFV01000001">
    <property type="protein sequence ID" value="RMB63854.1"/>
    <property type="molecule type" value="Genomic_DNA"/>
</dbReference>
<dbReference type="GO" id="GO:0005737">
    <property type="term" value="C:cytoplasm"/>
    <property type="evidence" value="ECO:0007669"/>
    <property type="project" value="UniProtKB-SubCell"/>
</dbReference>
<evidence type="ECO:0000256" key="7">
    <source>
        <dbReference type="ARBA" id="ARBA00023273"/>
    </source>
</evidence>
<keyword evidence="6" id="KW-1015">Disulfide bond</keyword>
<feature type="chain" id="PRO_5018284792" evidence="9">
    <location>
        <begin position="30"/>
        <end position="1861"/>
    </location>
</feature>
<feature type="signal peptide" evidence="9">
    <location>
        <begin position="1"/>
        <end position="29"/>
    </location>
</feature>
<evidence type="ECO:0000256" key="5">
    <source>
        <dbReference type="ARBA" id="ARBA00023069"/>
    </source>
</evidence>
<dbReference type="InterPro" id="IPR026444">
    <property type="entry name" value="Secre_tail"/>
</dbReference>
<evidence type="ECO:0000256" key="1">
    <source>
        <dbReference type="ARBA" id="ARBA00004138"/>
    </source>
</evidence>
<dbReference type="Pfam" id="PF22544">
    <property type="entry name" value="HYDIN_VesB_CFA65-like_Ig"/>
    <property type="match status" value="1"/>
</dbReference>
<sequence>MKQITLRSTLPQVCALFFFLVLFQDNVTAQYCTSNGNGNDGYTTGTRRVIFNTIDNPTPLEDNAYSDFTSIVTTVIPGDTHNLTVQVNTDGAYTVGTRVWIDWNRDDDFTDAGEEYTLGSAYNVTNGATTLSPLPITVPITASIGVTRMRVSTRYNFYPSSCGTGFDGEVEDYSLLISAGVPAPEMDVYGNSIEIANGDTTPTTADHTDFGSSNVGSPVTHTFTIQNTGTLNLTTTTPIITGSANFTLDTAPATTIGSSTSSSFTITYNPTALTTDSATVTIPNNDSDENPYTFSLRGSGIDSSSQFSVYCEDFSTAAHNWNNTTSTNGDWNRGTEATASAGASGEYIYTDRASGQYNNNAHHVFTSPTIDLSGYEKLNLSVDLWYDMSNDGSLTNPTPDGFQIQFSDDGGTTWYALGGVGEGTNWYTSKVVYNFDQITGGNYVYINGWTGNSGGWINASIDLQSQGFDNNPNVQFRVDFRSDGGTRDVGVALDNFCITGYAAATIVDPSCGPAGIGSNLALWLRADAGTGATVDGNLINNWEDQAFTTSFTNATSPSGEEPTYYDNPTNNVNFNPVLKFDPTSSSMYGKKGYYSDEFYIVVKPNTPITYSSAPNDIFCGDDYRDSAPSEDVTGFEMGDTSIRFSNDVVAFNQGPQTKYGVANVSTTQSFQNANIFNGRAKAANNGAQLYCDGNNIGNTEVNAGSFTRIENSRYWLGRSEVFGASYDGDIMEVISYSSRNSDADQQKIQSYLAIKYGITLGTNGAALDYVDSDGNVIWDASSDGASFNYDIAGIGRDDCSSLHQKQSKSVNPTSLLTFGLNDIHPTNSTNPNAFANNKNYLLWAHDNGDLGASAPIVVDMSFGVPGVNSVVDFIAVQRSWKVQETGNVGMTKISIPEIALSATITPPGKFLMFISDTPSFNPTSEYTILEPNGSNLETYYDFNGTKYITFGYAPEYYYERAVTFDGAQDYMDAGNNLNLNNSQFTISAWLKTDSNGGAIMAKRNASFTEGYELRSNLDGTVAMEWRNGGPQVVNSTTVIPVGEWHHVAVTYGGGLANLYIDGILDTAAALGNPTANNQSFTIGAADGANPSDFFEGTVDEVRVWNQSLTVDQLRYIMNQEIQQHGDGTVDGKIVPQGISKNNVSTISWTNLAGYFPMNRYTFTNVKDESGNGLVAAIKNLDTVDEQTAPLPYVSTADGIWTADATWENGSNFQHPAAVSIVDNTQTVDWNIVQTSHNVNTQTNNTVLSLEVLANELSVENDSKIEVSHYLRLNGLMDLVGESQLVQTLNSDLELTSSGSLERDQQGTADKFTYNYWCSPVSTINASALNQDFSIGSLMRDGSDVNNPMAISYTGGYDGSPGTPITLSAYWFFKYANQPSSTYANWQYVGPYGTMKAGEGWTMKGPGTGTITDPQNYTFVGKPNNSTTAQEIALHVNADNDYLIGNPFASALDANDFINDNPHLDGTLYFWEHWGGGSHYLQQYQGGYAMYNLSGGTPAVSHPEVSSTGSGTKVPERYVPVGQGFFVKAQSTGTINLSNTQRNFVKEGASSIFLNAENKAASDDSTYQNDDTIFDAEDVRTKFRFVYDVPEGIRRELLLTLDNNTTFDYDNGYDGVISDMQDDDMTWTVADRNAVIQGAPNVIDQTIFPLYVKVAASGKRIIRLKSVDFAEAPENQTIFLWDQLTDHYTNLRTGEFVIHLESGVYSDRFAIVFETKDDTSEEEEETEEEETEEGEDEENESDQDNEDEDEESDQDDETEIEDDNEETSEDDETLSLEDNLNDTSGITAYFSPNDNAVHIENKDQLTIERIALYNIAGQLVIKLSPQTNLPSLRIPIHDFSTGVYLINVTTPEGIYGHKLVIK</sequence>
<keyword evidence="5" id="KW-0969">Cilium</keyword>
<dbReference type="SUPFAM" id="SSF49899">
    <property type="entry name" value="Concanavalin A-like lectins/glucanases"/>
    <property type="match status" value="1"/>
</dbReference>
<dbReference type="Proteomes" id="UP000281985">
    <property type="component" value="Unassembled WGS sequence"/>
</dbReference>
<dbReference type="GO" id="GO:0005975">
    <property type="term" value="P:carbohydrate metabolic process"/>
    <property type="evidence" value="ECO:0007669"/>
    <property type="project" value="UniProtKB-ARBA"/>
</dbReference>
<evidence type="ECO:0000256" key="6">
    <source>
        <dbReference type="ARBA" id="ARBA00023157"/>
    </source>
</evidence>
<dbReference type="Gene3D" id="2.60.40.10">
    <property type="entry name" value="Immunoglobulins"/>
    <property type="match status" value="1"/>
</dbReference>
<keyword evidence="13" id="KW-1185">Reference proteome</keyword>
<name>A0A3M0GGQ1_9FLAO</name>
<organism evidence="12 13">
    <name type="scientific">Dokdonia sinensis</name>
    <dbReference type="NCBI Taxonomy" id="2479847"/>
    <lineage>
        <taxon>Bacteria</taxon>
        <taxon>Pseudomonadati</taxon>
        <taxon>Bacteroidota</taxon>
        <taxon>Flavobacteriia</taxon>
        <taxon>Flavobacteriales</taxon>
        <taxon>Flavobacteriaceae</taxon>
        <taxon>Dokdonia</taxon>
    </lineage>
</organism>
<proteinExistence type="predicted"/>
<dbReference type="Pfam" id="PF13385">
    <property type="entry name" value="Laminin_G_3"/>
    <property type="match status" value="1"/>
</dbReference>
<dbReference type="InterPro" id="IPR045474">
    <property type="entry name" value="GEVED"/>
</dbReference>
<dbReference type="Gene3D" id="2.60.120.200">
    <property type="match status" value="1"/>
</dbReference>
<dbReference type="SMART" id="SM00282">
    <property type="entry name" value="LamG"/>
    <property type="match status" value="1"/>
</dbReference>